<reference evidence="4 5" key="1">
    <citation type="journal article" date="2010" name="J. Bacteriol.">
        <title>Biochemical characterization of a novel indole prenyltransferase from Streptomyces sp. SN-593.</title>
        <authorList>
            <person name="Takahashi S."/>
            <person name="Takagi H."/>
            <person name="Toyoda A."/>
            <person name="Uramoto M."/>
            <person name="Nogawa T."/>
            <person name="Ueki M."/>
            <person name="Sakaki Y."/>
            <person name="Osada H."/>
        </authorList>
    </citation>
    <scope>NUCLEOTIDE SEQUENCE [LARGE SCALE GENOMIC DNA]</scope>
    <source>
        <strain evidence="4 5">SN-593</strain>
    </source>
</reference>
<protein>
    <recommendedName>
        <fullName evidence="3">SWIM-type domain-containing protein</fullName>
    </recommendedName>
</protein>
<gene>
    <name evidence="4" type="ORF">RVR_4453</name>
</gene>
<reference evidence="4 5" key="3">
    <citation type="journal article" date="2011" name="Nat. Chem. Biol.">
        <title>Reveromycin A biosynthesis uses RevG and RevJ for stereospecific spiroacetal formation.</title>
        <authorList>
            <person name="Takahashi S."/>
            <person name="Toyoda A."/>
            <person name="Sekiyama Y."/>
            <person name="Takagi H."/>
            <person name="Nogawa T."/>
            <person name="Uramoto M."/>
            <person name="Suzuki R."/>
            <person name="Koshino H."/>
            <person name="Kumano T."/>
            <person name="Panthee S."/>
            <person name="Dairi T."/>
            <person name="Ishikawa J."/>
            <person name="Ikeda H."/>
            <person name="Sakaki Y."/>
            <person name="Osada H."/>
        </authorList>
    </citation>
    <scope>NUCLEOTIDE SEQUENCE [LARGE SCALE GENOMIC DNA]</scope>
    <source>
        <strain evidence="4 5">SN-593</strain>
    </source>
</reference>
<keyword evidence="1" id="KW-0862">Zinc</keyword>
<accession>A0A7U3UTD6</accession>
<evidence type="ECO:0000259" key="3">
    <source>
        <dbReference type="PROSITE" id="PS50966"/>
    </source>
</evidence>
<keyword evidence="1" id="KW-0479">Metal-binding</keyword>
<feature type="domain" description="SWIM-type" evidence="3">
    <location>
        <begin position="94"/>
        <end position="136"/>
    </location>
</feature>
<dbReference type="EMBL" id="AP018365">
    <property type="protein sequence ID" value="BBA98316.1"/>
    <property type="molecule type" value="Genomic_DNA"/>
</dbReference>
<evidence type="ECO:0000313" key="4">
    <source>
        <dbReference type="EMBL" id="BBA98316.1"/>
    </source>
</evidence>
<keyword evidence="1" id="KW-0863">Zinc-finger</keyword>
<organism evidence="4 5">
    <name type="scientific">Actinacidiphila reveromycinica</name>
    <dbReference type="NCBI Taxonomy" id="659352"/>
    <lineage>
        <taxon>Bacteria</taxon>
        <taxon>Bacillati</taxon>
        <taxon>Actinomycetota</taxon>
        <taxon>Actinomycetes</taxon>
        <taxon>Kitasatosporales</taxon>
        <taxon>Streptomycetaceae</taxon>
        <taxon>Actinacidiphila</taxon>
    </lineage>
</organism>
<dbReference type="Pfam" id="PF04434">
    <property type="entry name" value="SWIM"/>
    <property type="match status" value="1"/>
</dbReference>
<sequence>MVNEEGVTHSTTTPQGVAMATTTETETITRCARCGRRLRNDSPDGYGPKCRRRVRKATRSTELGQYKEHLVEKAVELLEQGGLIPLRKTSKNVVFLAVSSDGATAYRTAMAACTCPAGLRAAYMCKHRIAAHIISLAA</sequence>
<name>A0A7U3UTD6_9ACTN</name>
<dbReference type="AlphaFoldDB" id="A0A7U3UTD6"/>
<proteinExistence type="predicted"/>
<evidence type="ECO:0000256" key="1">
    <source>
        <dbReference type="PROSITE-ProRule" id="PRU00325"/>
    </source>
</evidence>
<reference evidence="4 5" key="2">
    <citation type="journal article" date="2011" name="J. Antibiot.">
        <title>Furaquinocins I and J: novel polyketide isoprenoid hybrid compounds from Streptomyces reveromyceticus SN-593.</title>
        <authorList>
            <person name="Panthee S."/>
            <person name="Takahashi S."/>
            <person name="Takagi H."/>
            <person name="Nogawa T."/>
            <person name="Oowada E."/>
            <person name="Uramoto M."/>
            <person name="Osada H."/>
        </authorList>
    </citation>
    <scope>NUCLEOTIDE SEQUENCE [LARGE SCALE GENOMIC DNA]</scope>
    <source>
        <strain evidence="4 5">SN-593</strain>
    </source>
</reference>
<evidence type="ECO:0000256" key="2">
    <source>
        <dbReference type="SAM" id="MobiDB-lite"/>
    </source>
</evidence>
<evidence type="ECO:0000313" key="5">
    <source>
        <dbReference type="Proteomes" id="UP000595703"/>
    </source>
</evidence>
<dbReference type="Proteomes" id="UP000595703">
    <property type="component" value="Chromosome"/>
</dbReference>
<feature type="region of interest" description="Disordered" evidence="2">
    <location>
        <begin position="1"/>
        <end position="24"/>
    </location>
</feature>
<keyword evidence="5" id="KW-1185">Reference proteome</keyword>
<dbReference type="PROSITE" id="PS50966">
    <property type="entry name" value="ZF_SWIM"/>
    <property type="match status" value="1"/>
</dbReference>
<reference evidence="4 5" key="4">
    <citation type="journal article" date="2020" name="Sci. Rep.">
        <title>beta-carboline chemical signals induce reveromycin production through a LuxR family regulator in Streptomyces sp. SN-593.</title>
        <authorList>
            <person name="Panthee S."/>
            <person name="Kito N."/>
            <person name="Hayashi T."/>
            <person name="Shimizu T."/>
            <person name="Ishikawa J."/>
            <person name="Hamamoto H."/>
            <person name="Osada H."/>
            <person name="Takahashi S."/>
        </authorList>
    </citation>
    <scope>NUCLEOTIDE SEQUENCE [LARGE SCALE GENOMIC DNA]</scope>
    <source>
        <strain evidence="4 5">SN-593</strain>
    </source>
</reference>
<dbReference type="InterPro" id="IPR007527">
    <property type="entry name" value="Znf_SWIM"/>
</dbReference>
<dbReference type="KEGG" id="arev:RVR_4453"/>
<dbReference type="GO" id="GO:0008270">
    <property type="term" value="F:zinc ion binding"/>
    <property type="evidence" value="ECO:0007669"/>
    <property type="project" value="UniProtKB-KW"/>
</dbReference>